<organism evidence="1">
    <name type="scientific">marine sediment metagenome</name>
    <dbReference type="NCBI Taxonomy" id="412755"/>
    <lineage>
        <taxon>unclassified sequences</taxon>
        <taxon>metagenomes</taxon>
        <taxon>ecological metagenomes</taxon>
    </lineage>
</organism>
<gene>
    <name evidence="1" type="ORF">LCGC14_2243890</name>
</gene>
<proteinExistence type="predicted"/>
<evidence type="ECO:0000313" key="1">
    <source>
        <dbReference type="EMBL" id="KKL56590.1"/>
    </source>
</evidence>
<reference evidence="1" key="1">
    <citation type="journal article" date="2015" name="Nature">
        <title>Complex archaea that bridge the gap between prokaryotes and eukaryotes.</title>
        <authorList>
            <person name="Spang A."/>
            <person name="Saw J.H."/>
            <person name="Jorgensen S.L."/>
            <person name="Zaremba-Niedzwiedzka K."/>
            <person name="Martijn J."/>
            <person name="Lind A.E."/>
            <person name="van Eijk R."/>
            <person name="Schleper C."/>
            <person name="Guy L."/>
            <person name="Ettema T.J."/>
        </authorList>
    </citation>
    <scope>NUCLEOTIDE SEQUENCE</scope>
</reference>
<protein>
    <submittedName>
        <fullName evidence="1">Uncharacterized protein</fullName>
    </submittedName>
</protein>
<dbReference type="AlphaFoldDB" id="A0A0F9FH49"/>
<accession>A0A0F9FH49</accession>
<dbReference type="EMBL" id="LAZR01030440">
    <property type="protein sequence ID" value="KKL56590.1"/>
    <property type="molecule type" value="Genomic_DNA"/>
</dbReference>
<comment type="caution">
    <text evidence="1">The sequence shown here is derived from an EMBL/GenBank/DDBJ whole genome shotgun (WGS) entry which is preliminary data.</text>
</comment>
<sequence>MPGKFKLQLKTKQGWKDAHYDFPHNKKPMTFEKKGDAITARMKKFGIGSKHYTRVVTPQGRKFLM</sequence>
<name>A0A0F9FH49_9ZZZZ</name>